<dbReference type="SUPFAM" id="SSF55347">
    <property type="entry name" value="Glyceraldehyde-3-phosphate dehydrogenase-like, C-terminal domain"/>
    <property type="match status" value="1"/>
</dbReference>
<dbReference type="GO" id="GO:0016491">
    <property type="term" value="F:oxidoreductase activity"/>
    <property type="evidence" value="ECO:0007669"/>
    <property type="project" value="UniProtKB-KW"/>
</dbReference>
<accession>A0A2T0LEP7</accession>
<feature type="domain" description="GFO/IDH/MocA-like oxidoreductase" evidence="3">
    <location>
        <begin position="132"/>
        <end position="279"/>
    </location>
</feature>
<dbReference type="InterPro" id="IPR055170">
    <property type="entry name" value="GFO_IDH_MocA-like_dom"/>
</dbReference>
<evidence type="ECO:0000313" key="5">
    <source>
        <dbReference type="Proteomes" id="UP000237797"/>
    </source>
</evidence>
<dbReference type="PANTHER" id="PTHR43818">
    <property type="entry name" value="BCDNA.GH03377"/>
    <property type="match status" value="1"/>
</dbReference>
<dbReference type="AlphaFoldDB" id="A0A2T0LEP7"/>
<keyword evidence="5" id="KW-1185">Reference proteome</keyword>
<organism evidence="4 5">
    <name type="scientific">Planifilum fimeticola</name>
    <dbReference type="NCBI Taxonomy" id="201975"/>
    <lineage>
        <taxon>Bacteria</taxon>
        <taxon>Bacillati</taxon>
        <taxon>Bacillota</taxon>
        <taxon>Bacilli</taxon>
        <taxon>Bacillales</taxon>
        <taxon>Thermoactinomycetaceae</taxon>
        <taxon>Planifilum</taxon>
    </lineage>
</organism>
<dbReference type="InterPro" id="IPR050463">
    <property type="entry name" value="Gfo/Idh/MocA_oxidrdct_glycsds"/>
</dbReference>
<dbReference type="OrthoDB" id="9815825at2"/>
<dbReference type="GO" id="GO:0000166">
    <property type="term" value="F:nucleotide binding"/>
    <property type="evidence" value="ECO:0007669"/>
    <property type="project" value="InterPro"/>
</dbReference>
<comment type="caution">
    <text evidence="4">The sequence shown here is derived from an EMBL/GenBank/DDBJ whole genome shotgun (WGS) entry which is preliminary data.</text>
</comment>
<feature type="domain" description="Gfo/Idh/MocA-like oxidoreductase N-terminal" evidence="2">
    <location>
        <begin position="4"/>
        <end position="118"/>
    </location>
</feature>
<gene>
    <name evidence="4" type="ORF">CLV97_11270</name>
</gene>
<dbReference type="Gene3D" id="3.40.50.720">
    <property type="entry name" value="NAD(P)-binding Rossmann-like Domain"/>
    <property type="match status" value="1"/>
</dbReference>
<sequence length="389" mass="43620">MGSIKVGIIGTGFSARSHLEALRRLNRVEVVAIASSSQERAEQVAKEFGIPKAYGDARQLIHDPEVEAVHNCTPNHLHFPINREVLSTGKHLLSEKPLALNSQESRQLMEWARKSEGVSGVCFNYRHYPMVAEARAAISGGEYGRVYLVQGGYLQDWLLYNTDYNWRLEPEQSGSTRAIADIGSHWCDTVQHVLGRRIVEVFADLKTVHPVRYKPKGPVTTFAKSEDGDREEIPIHTEDCGIVLVHFEGGIQGVFTVSQVSAGRKNRLYFEISAEKASLAWDQEEPNRLWIGKREEANRELLRDPSILSEPAASMAHYPGGHQEGWPDGLKNLLIDFYEEVRRKKEGGEAASGGKTPSFATFEDGHRIMVLIEAVLESHRTKRWVGVEE</sequence>
<evidence type="ECO:0000256" key="1">
    <source>
        <dbReference type="ARBA" id="ARBA00023002"/>
    </source>
</evidence>
<dbReference type="Pfam" id="PF01408">
    <property type="entry name" value="GFO_IDH_MocA"/>
    <property type="match status" value="1"/>
</dbReference>
<name>A0A2T0LEP7_9BACL</name>
<dbReference type="Gene3D" id="3.30.360.10">
    <property type="entry name" value="Dihydrodipicolinate Reductase, domain 2"/>
    <property type="match status" value="1"/>
</dbReference>
<dbReference type="SUPFAM" id="SSF51735">
    <property type="entry name" value="NAD(P)-binding Rossmann-fold domains"/>
    <property type="match status" value="1"/>
</dbReference>
<dbReference type="RefSeq" id="WP_106345196.1">
    <property type="nucleotide sequence ID" value="NZ_PVNE01000012.1"/>
</dbReference>
<dbReference type="InterPro" id="IPR036291">
    <property type="entry name" value="NAD(P)-bd_dom_sf"/>
</dbReference>
<evidence type="ECO:0000259" key="3">
    <source>
        <dbReference type="Pfam" id="PF22725"/>
    </source>
</evidence>
<dbReference type="PANTHER" id="PTHR43818:SF11">
    <property type="entry name" value="BCDNA.GH03377"/>
    <property type="match status" value="1"/>
</dbReference>
<reference evidence="4 5" key="1">
    <citation type="submission" date="2018-03" db="EMBL/GenBank/DDBJ databases">
        <title>Genomic Encyclopedia of Archaeal and Bacterial Type Strains, Phase II (KMG-II): from individual species to whole genera.</title>
        <authorList>
            <person name="Goeker M."/>
        </authorList>
    </citation>
    <scope>NUCLEOTIDE SEQUENCE [LARGE SCALE GENOMIC DNA]</scope>
    <source>
        <strain evidence="4 5">DSM 44946</strain>
    </source>
</reference>
<dbReference type="EMBL" id="PVNE01000012">
    <property type="protein sequence ID" value="PRX40592.1"/>
    <property type="molecule type" value="Genomic_DNA"/>
</dbReference>
<proteinExistence type="predicted"/>
<evidence type="ECO:0000259" key="2">
    <source>
        <dbReference type="Pfam" id="PF01408"/>
    </source>
</evidence>
<dbReference type="Proteomes" id="UP000237797">
    <property type="component" value="Unassembled WGS sequence"/>
</dbReference>
<dbReference type="InterPro" id="IPR000683">
    <property type="entry name" value="Gfo/Idh/MocA-like_OxRdtase_N"/>
</dbReference>
<dbReference type="Pfam" id="PF22725">
    <property type="entry name" value="GFO_IDH_MocA_C3"/>
    <property type="match status" value="1"/>
</dbReference>
<keyword evidence="1" id="KW-0560">Oxidoreductase</keyword>
<protein>
    <submittedName>
        <fullName evidence="4">Putative dehydrogenase</fullName>
    </submittedName>
</protein>
<evidence type="ECO:0000313" key="4">
    <source>
        <dbReference type="EMBL" id="PRX40592.1"/>
    </source>
</evidence>